<dbReference type="AlphaFoldDB" id="T0YQG8"/>
<dbReference type="GO" id="GO:0002143">
    <property type="term" value="P:tRNA wobble position uridine thiolation"/>
    <property type="evidence" value="ECO:0007669"/>
    <property type="project" value="TreeGrafter"/>
</dbReference>
<dbReference type="Gene3D" id="1.10.10.370">
    <property type="entry name" value="DsrC-like protein, C-terminal domain"/>
    <property type="match status" value="1"/>
</dbReference>
<gene>
    <name evidence="5" type="ORF">B1A_17385</name>
</gene>
<evidence type="ECO:0000256" key="2">
    <source>
        <dbReference type="ARBA" id="ARBA00005718"/>
    </source>
</evidence>
<dbReference type="Gene3D" id="3.30.1420.10">
    <property type="match status" value="1"/>
</dbReference>
<dbReference type="InterPro" id="IPR007453">
    <property type="entry name" value="DsrC/TusE"/>
</dbReference>
<dbReference type="GO" id="GO:0016740">
    <property type="term" value="F:transferase activity"/>
    <property type="evidence" value="ECO:0007669"/>
    <property type="project" value="UniProtKB-KW"/>
</dbReference>
<sequence length="112" mass="12400">MTAAVAIKDSEVAVDEEGYLVNLADWNEEVANAMAAEDNIALTENHWEVINFLRDYYAEYQVAPAIRVLTKAIGKKLGPEKGNSKYLYELFPYGPAKQACRYAGLPKPTGCI</sequence>
<dbReference type="PIRSF" id="PIRSF006223">
    <property type="entry name" value="DsrC_TusE"/>
    <property type="match status" value="1"/>
</dbReference>
<keyword evidence="4 5" id="KW-0808">Transferase</keyword>
<evidence type="ECO:0000256" key="3">
    <source>
        <dbReference type="ARBA" id="ARBA00022490"/>
    </source>
</evidence>
<dbReference type="EC" id="2.8.1.-" evidence="5"/>
<dbReference type="GO" id="GO:0005737">
    <property type="term" value="C:cytoplasm"/>
    <property type="evidence" value="ECO:0007669"/>
    <property type="project" value="UniProtKB-SubCell"/>
</dbReference>
<dbReference type="Pfam" id="PF04358">
    <property type="entry name" value="DsrC"/>
    <property type="match status" value="1"/>
</dbReference>
<comment type="caution">
    <text evidence="5">The sequence shown here is derived from an EMBL/GenBank/DDBJ whole genome shotgun (WGS) entry which is preliminary data.</text>
</comment>
<evidence type="ECO:0000256" key="1">
    <source>
        <dbReference type="ARBA" id="ARBA00004496"/>
    </source>
</evidence>
<dbReference type="PANTHER" id="PTHR37010:SF1">
    <property type="entry name" value="SULFURTRANSFERASE TUSE"/>
    <property type="match status" value="1"/>
</dbReference>
<organism evidence="5">
    <name type="scientific">mine drainage metagenome</name>
    <dbReference type="NCBI Taxonomy" id="410659"/>
    <lineage>
        <taxon>unclassified sequences</taxon>
        <taxon>metagenomes</taxon>
        <taxon>ecological metagenomes</taxon>
    </lineage>
</organism>
<dbReference type="InterPro" id="IPR042072">
    <property type="entry name" value="DsrC-like_C"/>
</dbReference>
<reference evidence="5" key="1">
    <citation type="submission" date="2013-08" db="EMBL/GenBank/DDBJ databases">
        <authorList>
            <person name="Mendez C."/>
            <person name="Richter M."/>
            <person name="Ferrer M."/>
            <person name="Sanchez J."/>
        </authorList>
    </citation>
    <scope>NUCLEOTIDE SEQUENCE</scope>
</reference>
<dbReference type="NCBIfam" id="TIGR03342">
    <property type="entry name" value="dsrC_tusE_dsvC"/>
    <property type="match status" value="1"/>
</dbReference>
<name>T0YQG8_9ZZZZ</name>
<dbReference type="EMBL" id="AUZX01012783">
    <property type="protein sequence ID" value="EQD37811.1"/>
    <property type="molecule type" value="Genomic_DNA"/>
</dbReference>
<accession>T0YQG8</accession>
<comment type="subcellular location">
    <subcellularLocation>
        <location evidence="1">Cytoplasm</location>
    </subcellularLocation>
</comment>
<comment type="similarity">
    <text evidence="2">Belongs to the DsrC/TusE family.</text>
</comment>
<protein>
    <submittedName>
        <fullName evidence="5">DsrC-like protein</fullName>
        <ecNumber evidence="5">2.8.1.-</ecNumber>
    </submittedName>
</protein>
<reference evidence="5" key="2">
    <citation type="journal article" date="2014" name="ISME J.">
        <title>Microbial stratification in low pH oxic and suboxic macroscopic growths along an acid mine drainage.</title>
        <authorList>
            <person name="Mendez-Garcia C."/>
            <person name="Mesa V."/>
            <person name="Sprenger R.R."/>
            <person name="Richter M."/>
            <person name="Diez M.S."/>
            <person name="Solano J."/>
            <person name="Bargiela R."/>
            <person name="Golyshina O.V."/>
            <person name="Manteca A."/>
            <person name="Ramos J.L."/>
            <person name="Gallego J.R."/>
            <person name="Llorente I."/>
            <person name="Martins Dos Santos V.A."/>
            <person name="Jensen O.N."/>
            <person name="Pelaez A.I."/>
            <person name="Sanchez J."/>
            <person name="Ferrer M."/>
        </authorList>
    </citation>
    <scope>NUCLEOTIDE SEQUENCE</scope>
</reference>
<dbReference type="FunFam" id="1.10.10.370:FF:000001">
    <property type="entry name" value="Sulfurtransferase"/>
    <property type="match status" value="1"/>
</dbReference>
<dbReference type="InterPro" id="IPR043163">
    <property type="entry name" value="DsrC-like_N"/>
</dbReference>
<evidence type="ECO:0000256" key="4">
    <source>
        <dbReference type="ARBA" id="ARBA00022679"/>
    </source>
</evidence>
<evidence type="ECO:0000313" key="5">
    <source>
        <dbReference type="EMBL" id="EQD37811.1"/>
    </source>
</evidence>
<proteinExistence type="inferred from homology"/>
<keyword evidence="3" id="KW-0963">Cytoplasm</keyword>
<dbReference type="PANTHER" id="PTHR37010">
    <property type="entry name" value="SULFURTRANSFERASE TUSE"/>
    <property type="match status" value="1"/>
</dbReference>
<dbReference type="InterPro" id="IPR025526">
    <property type="entry name" value="DsrC-like_dom_sf"/>
</dbReference>
<dbReference type="SUPFAM" id="SSF69721">
    <property type="entry name" value="DsrC, the gamma subunit of dissimilatory sulfite reductase"/>
    <property type="match status" value="1"/>
</dbReference>
<dbReference type="GO" id="GO:0097163">
    <property type="term" value="F:sulfur carrier activity"/>
    <property type="evidence" value="ECO:0007669"/>
    <property type="project" value="TreeGrafter"/>
</dbReference>